<dbReference type="AlphaFoldDB" id="A0A1I0X190"/>
<dbReference type="STRING" id="237679.SAMN04488072_10425"/>
<dbReference type="EMBL" id="FOJW01000004">
    <property type="protein sequence ID" value="SFA93883.1"/>
    <property type="molecule type" value="Genomic_DNA"/>
</dbReference>
<organism evidence="1 2">
    <name type="scientific">Lentibacillus halodurans</name>
    <dbReference type="NCBI Taxonomy" id="237679"/>
    <lineage>
        <taxon>Bacteria</taxon>
        <taxon>Bacillati</taxon>
        <taxon>Bacillota</taxon>
        <taxon>Bacilli</taxon>
        <taxon>Bacillales</taxon>
        <taxon>Bacillaceae</taxon>
        <taxon>Lentibacillus</taxon>
    </lineage>
</organism>
<proteinExistence type="predicted"/>
<sequence>MYFVNLMSIKSFDKDLLKSLDSLLVNFHSSAELFTPIRVGKNLNIPKDLSYQLLLSAREVGVVDTVFVRKCSNCGKLIKFNGSNAVCPVCRSTNFKEGYYFTTDLYKREMMYQ</sequence>
<accession>A0A1I0X190</accession>
<evidence type="ECO:0000313" key="1">
    <source>
        <dbReference type="EMBL" id="SFA93883.1"/>
    </source>
</evidence>
<gene>
    <name evidence="1" type="ORF">SAMN04488072_10425</name>
</gene>
<keyword evidence="2" id="KW-1185">Reference proteome</keyword>
<reference evidence="1 2" key="1">
    <citation type="submission" date="2016-10" db="EMBL/GenBank/DDBJ databases">
        <authorList>
            <person name="de Groot N.N."/>
        </authorList>
    </citation>
    <scope>NUCLEOTIDE SEQUENCE [LARGE SCALE GENOMIC DNA]</scope>
    <source>
        <strain evidence="1 2">CGMCC 1.3702</strain>
    </source>
</reference>
<protein>
    <submittedName>
        <fullName evidence="1">Uncharacterized protein</fullName>
    </submittedName>
</protein>
<evidence type="ECO:0000313" key="2">
    <source>
        <dbReference type="Proteomes" id="UP000198642"/>
    </source>
</evidence>
<dbReference type="Proteomes" id="UP000198642">
    <property type="component" value="Unassembled WGS sequence"/>
</dbReference>
<name>A0A1I0X190_9BACI</name>